<organism evidence="1 2">
    <name type="scientific">Rubripirellula obstinata</name>
    <dbReference type="NCBI Taxonomy" id="406547"/>
    <lineage>
        <taxon>Bacteria</taxon>
        <taxon>Pseudomonadati</taxon>
        <taxon>Planctomycetota</taxon>
        <taxon>Planctomycetia</taxon>
        <taxon>Pirellulales</taxon>
        <taxon>Pirellulaceae</taxon>
        <taxon>Rubripirellula</taxon>
    </lineage>
</organism>
<name>A0A5B1CH94_9BACT</name>
<comment type="caution">
    <text evidence="1">The sequence shown here is derived from an EMBL/GenBank/DDBJ whole genome shotgun (WGS) entry which is preliminary data.</text>
</comment>
<sequence length="72" mass="8075">MDGILNARSNSGRHLGSNLVCWRGFSGRSQDQYQRVLANRRDLSCVACDRLALLQFQLGLVQEKLVVIKNEG</sequence>
<keyword evidence="2" id="KW-1185">Reference proteome</keyword>
<dbReference type="AlphaFoldDB" id="A0A5B1CH94"/>
<gene>
    <name evidence="1" type="ORF">LF1_11060</name>
</gene>
<proteinExistence type="predicted"/>
<reference evidence="1 2" key="1">
    <citation type="submission" date="2019-08" db="EMBL/GenBank/DDBJ databases">
        <title>Deep-cultivation of Planctomycetes and their phenomic and genomic characterization uncovers novel biology.</title>
        <authorList>
            <person name="Wiegand S."/>
            <person name="Jogler M."/>
            <person name="Boedeker C."/>
            <person name="Pinto D."/>
            <person name="Vollmers J."/>
            <person name="Rivas-Marin E."/>
            <person name="Kohn T."/>
            <person name="Peeters S.H."/>
            <person name="Heuer A."/>
            <person name="Rast P."/>
            <person name="Oberbeckmann S."/>
            <person name="Bunk B."/>
            <person name="Jeske O."/>
            <person name="Meyerdierks A."/>
            <person name="Storesund J.E."/>
            <person name="Kallscheuer N."/>
            <person name="Luecker S."/>
            <person name="Lage O.M."/>
            <person name="Pohl T."/>
            <person name="Merkel B.J."/>
            <person name="Hornburger P."/>
            <person name="Mueller R.-W."/>
            <person name="Bruemmer F."/>
            <person name="Labrenz M."/>
            <person name="Spormann A.M."/>
            <person name="Op Den Camp H."/>
            <person name="Overmann J."/>
            <person name="Amann R."/>
            <person name="Jetten M.S.M."/>
            <person name="Mascher T."/>
            <person name="Medema M.H."/>
            <person name="Devos D.P."/>
            <person name="Kaster A.-K."/>
            <person name="Ovreas L."/>
            <person name="Rohde M."/>
            <person name="Galperin M.Y."/>
            <person name="Jogler C."/>
        </authorList>
    </citation>
    <scope>NUCLEOTIDE SEQUENCE [LARGE SCALE GENOMIC DNA]</scope>
    <source>
        <strain evidence="1 2">LF1</strain>
    </source>
</reference>
<dbReference type="RefSeq" id="WP_157593851.1">
    <property type="nucleotide sequence ID" value="NZ_LWSK01000001.1"/>
</dbReference>
<dbReference type="Proteomes" id="UP000322699">
    <property type="component" value="Unassembled WGS sequence"/>
</dbReference>
<evidence type="ECO:0000313" key="2">
    <source>
        <dbReference type="Proteomes" id="UP000322699"/>
    </source>
</evidence>
<accession>A0A5B1CH94</accession>
<dbReference type="EMBL" id="VRLW01000001">
    <property type="protein sequence ID" value="KAA1258584.1"/>
    <property type="molecule type" value="Genomic_DNA"/>
</dbReference>
<protein>
    <submittedName>
        <fullName evidence="1">Uncharacterized protein</fullName>
    </submittedName>
</protein>
<evidence type="ECO:0000313" key="1">
    <source>
        <dbReference type="EMBL" id="KAA1258584.1"/>
    </source>
</evidence>